<sequence>MCEALGAYTRDLDSFRRKWDKILALQKLFQEYAHRVWRQLRNFLATPSDHTKDDVKKSVTVSRCNRLKRNPRRFGEATASEILRCCLIEMDDLEFDDGSIDTPFVSPLLDSDDDSDDGEVLNELDEMFFQEKECEIFTVSRDGVRIFIDDVTSPEL</sequence>
<organism evidence="1">
    <name type="scientific">Tanacetum cinerariifolium</name>
    <name type="common">Dalmatian daisy</name>
    <name type="synonym">Chrysanthemum cinerariifolium</name>
    <dbReference type="NCBI Taxonomy" id="118510"/>
    <lineage>
        <taxon>Eukaryota</taxon>
        <taxon>Viridiplantae</taxon>
        <taxon>Streptophyta</taxon>
        <taxon>Embryophyta</taxon>
        <taxon>Tracheophyta</taxon>
        <taxon>Spermatophyta</taxon>
        <taxon>Magnoliopsida</taxon>
        <taxon>eudicotyledons</taxon>
        <taxon>Gunneridae</taxon>
        <taxon>Pentapetalae</taxon>
        <taxon>asterids</taxon>
        <taxon>campanulids</taxon>
        <taxon>Asterales</taxon>
        <taxon>Asteraceae</taxon>
        <taxon>Asteroideae</taxon>
        <taxon>Anthemideae</taxon>
        <taxon>Anthemidinae</taxon>
        <taxon>Tanacetum</taxon>
    </lineage>
</organism>
<dbReference type="EMBL" id="BKCJ010001164">
    <property type="protein sequence ID" value="GEU39365.1"/>
    <property type="molecule type" value="Genomic_DNA"/>
</dbReference>
<accession>A0A6L2JU38</accession>
<comment type="caution">
    <text evidence="1">The sequence shown here is derived from an EMBL/GenBank/DDBJ whole genome shotgun (WGS) entry which is preliminary data.</text>
</comment>
<gene>
    <name evidence="1" type="ORF">Tci_011343</name>
</gene>
<protein>
    <submittedName>
        <fullName evidence="1">Uncharacterized protein</fullName>
    </submittedName>
</protein>
<reference evidence="1" key="1">
    <citation type="journal article" date="2019" name="Sci. Rep.">
        <title>Draft genome of Tanacetum cinerariifolium, the natural source of mosquito coil.</title>
        <authorList>
            <person name="Yamashiro T."/>
            <person name="Shiraishi A."/>
            <person name="Satake H."/>
            <person name="Nakayama K."/>
        </authorList>
    </citation>
    <scope>NUCLEOTIDE SEQUENCE</scope>
</reference>
<name>A0A6L2JU38_TANCI</name>
<proteinExistence type="predicted"/>
<evidence type="ECO:0000313" key="1">
    <source>
        <dbReference type="EMBL" id="GEU39365.1"/>
    </source>
</evidence>
<dbReference type="AlphaFoldDB" id="A0A6L2JU38"/>